<feature type="domain" description="N-acetyltransferase" evidence="3">
    <location>
        <begin position="2"/>
        <end position="167"/>
    </location>
</feature>
<dbReference type="PANTHER" id="PTHR43877:SF2">
    <property type="entry name" value="AMINOALKYLPHOSPHONATE N-ACETYLTRANSFERASE-RELATED"/>
    <property type="match status" value="1"/>
</dbReference>
<organism evidence="4 5">
    <name type="scientific">Vogesella aquatica</name>
    <dbReference type="NCBI Taxonomy" id="2984206"/>
    <lineage>
        <taxon>Bacteria</taxon>
        <taxon>Pseudomonadati</taxon>
        <taxon>Pseudomonadota</taxon>
        <taxon>Betaproteobacteria</taxon>
        <taxon>Neisseriales</taxon>
        <taxon>Chromobacteriaceae</taxon>
        <taxon>Vogesella</taxon>
    </lineage>
</organism>
<dbReference type="InterPro" id="IPR000182">
    <property type="entry name" value="GNAT_dom"/>
</dbReference>
<proteinExistence type="predicted"/>
<keyword evidence="5" id="KW-1185">Reference proteome</keyword>
<dbReference type="Gene3D" id="3.40.630.30">
    <property type="match status" value="1"/>
</dbReference>
<evidence type="ECO:0000313" key="4">
    <source>
        <dbReference type="EMBL" id="MDC7718396.1"/>
    </source>
</evidence>
<dbReference type="InterPro" id="IPR050832">
    <property type="entry name" value="Bact_Acetyltransf"/>
</dbReference>
<dbReference type="CDD" id="cd04301">
    <property type="entry name" value="NAT_SF"/>
    <property type="match status" value="1"/>
</dbReference>
<protein>
    <submittedName>
        <fullName evidence="4">N-acetyltransferase</fullName>
    </submittedName>
</protein>
<evidence type="ECO:0000259" key="3">
    <source>
        <dbReference type="PROSITE" id="PS51186"/>
    </source>
</evidence>
<sequence length="172" mass="18264">MLQLTTATAADLPALCRLVNLAYRPGDGQAGWTHESALIRGARTSEAQLATVLAAPGQVLLGWQAGQLVACVHIEPASGYGYIGMLAVDPACQAGGIGKTMLAHAEATLASHYRLPRARMSVLAGRPELRAYYLRRGYLPTGERQAYPLDAGVGQPRDATLDLEMLEKPLVA</sequence>
<keyword evidence="2" id="KW-0012">Acyltransferase</keyword>
<dbReference type="PROSITE" id="PS51186">
    <property type="entry name" value="GNAT"/>
    <property type="match status" value="1"/>
</dbReference>
<dbReference type="EMBL" id="JAQQLF010000019">
    <property type="protein sequence ID" value="MDC7718396.1"/>
    <property type="molecule type" value="Genomic_DNA"/>
</dbReference>
<name>A0ABT5J0N6_9NEIS</name>
<dbReference type="InterPro" id="IPR016181">
    <property type="entry name" value="Acyl_CoA_acyltransferase"/>
</dbReference>
<dbReference type="RefSeq" id="WP_272752639.1">
    <property type="nucleotide sequence ID" value="NZ_JAQQLF010000019.1"/>
</dbReference>
<gene>
    <name evidence="4" type="ORF">PQU95_14380</name>
</gene>
<evidence type="ECO:0000256" key="2">
    <source>
        <dbReference type="ARBA" id="ARBA00023315"/>
    </source>
</evidence>
<reference evidence="4 5" key="1">
    <citation type="submission" date="2023-01" db="EMBL/GenBank/DDBJ databases">
        <title>Novel species of the genus Vogesella isolated from rivers.</title>
        <authorList>
            <person name="Lu H."/>
        </authorList>
    </citation>
    <scope>NUCLEOTIDE SEQUENCE [LARGE SCALE GENOMIC DNA]</scope>
    <source>
        <strain evidence="4 5">DC21W</strain>
    </source>
</reference>
<accession>A0ABT5J0N6</accession>
<dbReference type="SUPFAM" id="SSF55729">
    <property type="entry name" value="Acyl-CoA N-acyltransferases (Nat)"/>
    <property type="match status" value="1"/>
</dbReference>
<evidence type="ECO:0000256" key="1">
    <source>
        <dbReference type="ARBA" id="ARBA00022679"/>
    </source>
</evidence>
<evidence type="ECO:0000313" key="5">
    <source>
        <dbReference type="Proteomes" id="UP001219956"/>
    </source>
</evidence>
<dbReference type="Pfam" id="PF00583">
    <property type="entry name" value="Acetyltransf_1"/>
    <property type="match status" value="1"/>
</dbReference>
<dbReference type="Proteomes" id="UP001219956">
    <property type="component" value="Unassembled WGS sequence"/>
</dbReference>
<comment type="caution">
    <text evidence="4">The sequence shown here is derived from an EMBL/GenBank/DDBJ whole genome shotgun (WGS) entry which is preliminary data.</text>
</comment>
<keyword evidence="1" id="KW-0808">Transferase</keyword>
<dbReference type="PANTHER" id="PTHR43877">
    <property type="entry name" value="AMINOALKYLPHOSPHONATE N-ACETYLTRANSFERASE-RELATED-RELATED"/>
    <property type="match status" value="1"/>
</dbReference>